<organism evidence="2 3">
    <name type="scientific">Cimex lectularius</name>
    <name type="common">Bed bug</name>
    <name type="synonym">Acanthia lectularia</name>
    <dbReference type="NCBI Taxonomy" id="79782"/>
    <lineage>
        <taxon>Eukaryota</taxon>
        <taxon>Metazoa</taxon>
        <taxon>Ecdysozoa</taxon>
        <taxon>Arthropoda</taxon>
        <taxon>Hexapoda</taxon>
        <taxon>Insecta</taxon>
        <taxon>Pterygota</taxon>
        <taxon>Neoptera</taxon>
        <taxon>Paraneoptera</taxon>
        <taxon>Hemiptera</taxon>
        <taxon>Heteroptera</taxon>
        <taxon>Panheteroptera</taxon>
        <taxon>Cimicomorpha</taxon>
        <taxon>Cimicidae</taxon>
        <taxon>Cimex</taxon>
    </lineage>
</organism>
<dbReference type="GeneID" id="112126699"/>
<sequence>MAPQNSIFVSKESKQGRKITKKTSLRKTAPAHKAQTTQQWLEENVPEFIKASDWPLGSQDLNPLDYKVWSHLELMACHRKHANLESPKSALLKAVEKFPQDVLHTAIDD</sequence>
<dbReference type="OrthoDB" id="6618313at2759"/>
<dbReference type="AlphaFoldDB" id="A0A8I6SI73"/>
<proteinExistence type="predicted"/>
<dbReference type="EnsemblMetazoa" id="XM_024226282.1">
    <property type="protein sequence ID" value="XP_024082050.1"/>
    <property type="gene ID" value="LOC112126699"/>
</dbReference>
<name>A0A8I6SI73_CIMLE</name>
<keyword evidence="3" id="KW-1185">Reference proteome</keyword>
<evidence type="ECO:0000313" key="2">
    <source>
        <dbReference type="EnsemblMetazoa" id="XP_024082050.1"/>
    </source>
</evidence>
<dbReference type="OMA" id="CHRKHAN"/>
<accession>A0A8I6SI73</accession>
<feature type="compositionally biased region" description="Basic residues" evidence="1">
    <location>
        <begin position="16"/>
        <end position="25"/>
    </location>
</feature>
<dbReference type="InterPro" id="IPR036397">
    <property type="entry name" value="RNaseH_sf"/>
</dbReference>
<reference evidence="2" key="1">
    <citation type="submission" date="2022-01" db="UniProtKB">
        <authorList>
            <consortium name="EnsemblMetazoa"/>
        </authorList>
    </citation>
    <scope>IDENTIFICATION</scope>
</reference>
<evidence type="ECO:0000256" key="1">
    <source>
        <dbReference type="SAM" id="MobiDB-lite"/>
    </source>
</evidence>
<protein>
    <submittedName>
        <fullName evidence="2">Uncharacterized protein</fullName>
    </submittedName>
</protein>
<dbReference type="Gene3D" id="3.30.420.10">
    <property type="entry name" value="Ribonuclease H-like superfamily/Ribonuclease H"/>
    <property type="match status" value="1"/>
</dbReference>
<evidence type="ECO:0000313" key="3">
    <source>
        <dbReference type="Proteomes" id="UP000494040"/>
    </source>
</evidence>
<dbReference type="KEGG" id="clec:112126699"/>
<dbReference type="GO" id="GO:0003676">
    <property type="term" value="F:nucleic acid binding"/>
    <property type="evidence" value="ECO:0007669"/>
    <property type="project" value="InterPro"/>
</dbReference>
<feature type="region of interest" description="Disordered" evidence="1">
    <location>
        <begin position="1"/>
        <end position="38"/>
    </location>
</feature>
<dbReference type="RefSeq" id="XP_024082050.1">
    <property type="nucleotide sequence ID" value="XM_024226282.1"/>
</dbReference>
<dbReference type="Proteomes" id="UP000494040">
    <property type="component" value="Unassembled WGS sequence"/>
</dbReference>